<dbReference type="Pfam" id="PF22013">
    <property type="entry name" value="PG_1098_Fer"/>
    <property type="match status" value="1"/>
</dbReference>
<dbReference type="Proteomes" id="UP000244174">
    <property type="component" value="Unassembled WGS sequence"/>
</dbReference>
<dbReference type="Gene3D" id="3.40.50.150">
    <property type="entry name" value="Vaccinia Virus protein VP39"/>
    <property type="match status" value="1"/>
</dbReference>
<proteinExistence type="predicted"/>
<feature type="domain" description="PG-1098 ferredoxin-like" evidence="2">
    <location>
        <begin position="279"/>
        <end position="321"/>
    </location>
</feature>
<evidence type="ECO:0000313" key="4">
    <source>
        <dbReference type="Proteomes" id="UP000244174"/>
    </source>
</evidence>
<dbReference type="AlphaFoldDB" id="A0A2T6AGW6"/>
<protein>
    <submittedName>
        <fullName evidence="3">Uncharacterized protein</fullName>
    </submittedName>
</protein>
<comment type="caution">
    <text evidence="3">The sequence shown here is derived from an EMBL/GenBank/DDBJ whole genome shotgun (WGS) entry which is preliminary data.</text>
</comment>
<dbReference type="InterPro" id="IPR029063">
    <property type="entry name" value="SAM-dependent_MTases_sf"/>
</dbReference>
<dbReference type="InterPro" id="IPR054168">
    <property type="entry name" value="PG_1098_Fer"/>
</dbReference>
<dbReference type="InterPro" id="IPR041497">
    <property type="entry name" value="Thump-like"/>
</dbReference>
<dbReference type="EMBL" id="QBKQ01000002">
    <property type="protein sequence ID" value="PTX43041.1"/>
    <property type="molecule type" value="Genomic_DNA"/>
</dbReference>
<reference evidence="3 4" key="1">
    <citation type="submission" date="2018-04" db="EMBL/GenBank/DDBJ databases">
        <title>Genomic Encyclopedia of Archaeal and Bacterial Type Strains, Phase II (KMG-II): from individual species to whole genera.</title>
        <authorList>
            <person name="Goeker M."/>
        </authorList>
    </citation>
    <scope>NUCLEOTIDE SEQUENCE [LARGE SCALE GENOMIC DNA]</scope>
    <source>
        <strain evidence="3 4">DSM 23082</strain>
    </source>
</reference>
<organism evidence="3 4">
    <name type="scientific">Christiangramia gaetbulicola</name>
    <dbReference type="NCBI Taxonomy" id="703340"/>
    <lineage>
        <taxon>Bacteria</taxon>
        <taxon>Pseudomonadati</taxon>
        <taxon>Bacteroidota</taxon>
        <taxon>Flavobacteriia</taxon>
        <taxon>Flavobacteriales</taxon>
        <taxon>Flavobacteriaceae</taxon>
        <taxon>Christiangramia</taxon>
    </lineage>
</organism>
<accession>A0A2T6AGW6</accession>
<name>A0A2T6AGW6_9FLAO</name>
<keyword evidence="4" id="KW-1185">Reference proteome</keyword>
<dbReference type="Pfam" id="PF18096">
    <property type="entry name" value="Thump_like"/>
    <property type="match status" value="1"/>
</dbReference>
<dbReference type="RefSeq" id="WP_108171502.1">
    <property type="nucleotide sequence ID" value="NZ_QBKQ01000002.1"/>
</dbReference>
<sequence>MLNKAILSPEVSKFIEKNLKKDLPSLILKGSPFQNVSIQEIATQIKGLKIAEKKFPEFYKNPDIIYPPKLNLEQTSSEVTAIYKASLIKGESGIDITGGLGIDSYFISKNFDEFHYCELNEELAEVAQHNFQVLKADNIVVHPGDGLKVLNEFKKNFDWVYTDPARRDDHGGKVYKFEDCEPNIPKHLKMIFQNSGNLLVKSSPILDITAGIQELRFVKEVHIIAVRNEVKELLWILNKELSGTPVIKTMNFEIERIQELSGRFEKSKTEVKYSSPKAYLYEPNAAIMKSGLFDLVSEKTGTQKLHQHSHLYTSEELKDFPGRSFKIIDIKEFKLSELKRYFKSKKANITTRNFPETVENIRKKFKIKEGGNDYIFFTTNMRNEKIVIFCNKV</sequence>
<dbReference type="OrthoDB" id="1000417at2"/>
<evidence type="ECO:0000313" key="3">
    <source>
        <dbReference type="EMBL" id="PTX43041.1"/>
    </source>
</evidence>
<evidence type="ECO:0000259" key="1">
    <source>
        <dbReference type="Pfam" id="PF18096"/>
    </source>
</evidence>
<gene>
    <name evidence="3" type="ORF">C8P64_1567</name>
</gene>
<feature type="domain" description="THUMP-like" evidence="1">
    <location>
        <begin position="322"/>
        <end position="392"/>
    </location>
</feature>
<dbReference type="Gene3D" id="1.10.10.1110">
    <property type="entry name" value="Methyltransferase PG1098, N-terminal domain"/>
    <property type="match status" value="1"/>
</dbReference>
<dbReference type="CDD" id="cd02440">
    <property type="entry name" value="AdoMet_MTases"/>
    <property type="match status" value="1"/>
</dbReference>
<evidence type="ECO:0000259" key="2">
    <source>
        <dbReference type="Pfam" id="PF22013"/>
    </source>
</evidence>
<dbReference type="SUPFAM" id="SSF53335">
    <property type="entry name" value="S-adenosyl-L-methionine-dependent methyltransferases"/>
    <property type="match status" value="1"/>
</dbReference>